<dbReference type="OrthoDB" id="3221235at2759"/>
<protein>
    <recommendedName>
        <fullName evidence="3">F-box domain-containing protein</fullName>
    </recommendedName>
</protein>
<evidence type="ECO:0000313" key="1">
    <source>
        <dbReference type="EMBL" id="PBK88392.1"/>
    </source>
</evidence>
<name>A0A2H3DAD9_ARMGA</name>
<sequence>MPHNCSRCGATCAGVPSVRPAPDPEIEVLLCTNLPPSETQEAFFRETRRTGKPRLAELETRIADAQAKLDVLLQERDSLIWNLQRCTDVLNPVRRLPSDVLCEIFAHSMTGPENSYSYVGGTKMRSAIISVPCQWKLGKVSMNWRHTALTYPRMWSM</sequence>
<keyword evidence="2" id="KW-1185">Reference proteome</keyword>
<evidence type="ECO:0008006" key="3">
    <source>
        <dbReference type="Google" id="ProtNLM"/>
    </source>
</evidence>
<accession>A0A2H3DAD9</accession>
<dbReference type="Proteomes" id="UP000217790">
    <property type="component" value="Unassembled WGS sequence"/>
</dbReference>
<organism evidence="1 2">
    <name type="scientific">Armillaria gallica</name>
    <name type="common">Bulbous honey fungus</name>
    <name type="synonym">Armillaria bulbosa</name>
    <dbReference type="NCBI Taxonomy" id="47427"/>
    <lineage>
        <taxon>Eukaryota</taxon>
        <taxon>Fungi</taxon>
        <taxon>Dikarya</taxon>
        <taxon>Basidiomycota</taxon>
        <taxon>Agaricomycotina</taxon>
        <taxon>Agaricomycetes</taxon>
        <taxon>Agaricomycetidae</taxon>
        <taxon>Agaricales</taxon>
        <taxon>Marasmiineae</taxon>
        <taxon>Physalacriaceae</taxon>
        <taxon>Armillaria</taxon>
    </lineage>
</organism>
<dbReference type="EMBL" id="KZ293673">
    <property type="protein sequence ID" value="PBK88392.1"/>
    <property type="molecule type" value="Genomic_DNA"/>
</dbReference>
<evidence type="ECO:0000313" key="2">
    <source>
        <dbReference type="Proteomes" id="UP000217790"/>
    </source>
</evidence>
<gene>
    <name evidence="1" type="ORF">ARMGADRAFT_937602</name>
</gene>
<proteinExistence type="predicted"/>
<dbReference type="InParanoid" id="A0A2H3DAD9"/>
<reference evidence="2" key="1">
    <citation type="journal article" date="2017" name="Nat. Ecol. Evol.">
        <title>Genome expansion and lineage-specific genetic innovations in the forest pathogenic fungi Armillaria.</title>
        <authorList>
            <person name="Sipos G."/>
            <person name="Prasanna A.N."/>
            <person name="Walter M.C."/>
            <person name="O'Connor E."/>
            <person name="Balint B."/>
            <person name="Krizsan K."/>
            <person name="Kiss B."/>
            <person name="Hess J."/>
            <person name="Varga T."/>
            <person name="Slot J."/>
            <person name="Riley R."/>
            <person name="Boka B."/>
            <person name="Rigling D."/>
            <person name="Barry K."/>
            <person name="Lee J."/>
            <person name="Mihaltcheva S."/>
            <person name="LaButti K."/>
            <person name="Lipzen A."/>
            <person name="Waldron R."/>
            <person name="Moloney N.M."/>
            <person name="Sperisen C."/>
            <person name="Kredics L."/>
            <person name="Vagvoelgyi C."/>
            <person name="Patrignani A."/>
            <person name="Fitzpatrick D."/>
            <person name="Nagy I."/>
            <person name="Doyle S."/>
            <person name="Anderson J.B."/>
            <person name="Grigoriev I.V."/>
            <person name="Gueldener U."/>
            <person name="Muensterkoetter M."/>
            <person name="Nagy L.G."/>
        </authorList>
    </citation>
    <scope>NUCLEOTIDE SEQUENCE [LARGE SCALE GENOMIC DNA]</scope>
    <source>
        <strain evidence="2">Ar21-2</strain>
    </source>
</reference>
<dbReference type="AlphaFoldDB" id="A0A2H3DAD9"/>
<feature type="non-terminal residue" evidence="1">
    <location>
        <position position="157"/>
    </location>
</feature>